<dbReference type="Gene3D" id="2.60.40.10">
    <property type="entry name" value="Immunoglobulins"/>
    <property type="match status" value="1"/>
</dbReference>
<name>A0ABY9GNZ8_9PSED</name>
<accession>A0ABY9GNZ8</accession>
<organism evidence="1 2">
    <name type="scientific">Pseudomonas wuhanensis</name>
    <dbReference type="NCBI Taxonomy" id="2954098"/>
    <lineage>
        <taxon>Bacteria</taxon>
        <taxon>Pseudomonadati</taxon>
        <taxon>Pseudomonadota</taxon>
        <taxon>Gammaproteobacteria</taxon>
        <taxon>Pseudomonadales</taxon>
        <taxon>Pseudomonadaceae</taxon>
        <taxon>Pseudomonas</taxon>
    </lineage>
</organism>
<dbReference type="Gene3D" id="2.60.40.1080">
    <property type="match status" value="1"/>
</dbReference>
<dbReference type="RefSeq" id="WP_305423071.1">
    <property type="nucleotide sequence ID" value="NZ_CP117430.1"/>
</dbReference>
<gene>
    <name evidence="1" type="ORF">PSH88_24100</name>
</gene>
<dbReference type="Proteomes" id="UP001230768">
    <property type="component" value="Chromosome"/>
</dbReference>
<dbReference type="InterPro" id="IPR008964">
    <property type="entry name" value="Invasin/intimin_cell_adhesion"/>
</dbReference>
<proteinExistence type="predicted"/>
<dbReference type="SUPFAM" id="SSF49373">
    <property type="entry name" value="Invasin/intimin cell-adhesion fragments"/>
    <property type="match status" value="1"/>
</dbReference>
<dbReference type="InterPro" id="IPR013783">
    <property type="entry name" value="Ig-like_fold"/>
</dbReference>
<evidence type="ECO:0000313" key="1">
    <source>
        <dbReference type="EMBL" id="WLI17301.1"/>
    </source>
</evidence>
<dbReference type="EMBL" id="CP117430">
    <property type="protein sequence ID" value="WLI17301.1"/>
    <property type="molecule type" value="Genomic_DNA"/>
</dbReference>
<reference evidence="1 2" key="1">
    <citation type="submission" date="2023-02" db="EMBL/GenBank/DDBJ databases">
        <title>Evolution of Hrp T3SS in non-pathogenic Pseudomonas fluorescens.</title>
        <authorList>
            <person name="Liao K."/>
            <person name="Wei H."/>
            <person name="Gu Y."/>
        </authorList>
    </citation>
    <scope>NUCLEOTIDE SEQUENCE [LARGE SCALE GENOMIC DNA]</scope>
    <source>
        <strain evidence="1 2">FP607</strain>
    </source>
</reference>
<keyword evidence="2" id="KW-1185">Reference proteome</keyword>
<evidence type="ECO:0000313" key="2">
    <source>
        <dbReference type="Proteomes" id="UP001230768"/>
    </source>
</evidence>
<sequence length="1505" mass="163653">MTMFRPYLFPLFEEVVGLLSLHPLMIAGMVAPILDGDGGISIAVVEDHDQGVLCVIDPWTSMQEGDAIDIWLDTQKVLHLVVTTEDVNLRFFFYLPAALFVPGWIEECYFVLLRKGEVTPDDPSVPRRLLVKLDRPGGPDKEPHKPGHSELKAVQLPQEVIDNGVDAGWAAKGVPMTISRYPNIAVHDTLQGKWGSVFLEPFVLTQAHVDGIDPIVIIAKQADILAGGDSPALLVQYEVYDQVWNFSEKWSQTTTVKVEAGAWRLEPPIIKEADNGVIDLKALNQQNVTVQIHIREGEFEVDDTIRMTWIGTPQIGKPLIHILSQLITKVPSILEFSVPYAEVRAIAMGSADASYVLIKKNGDPPLSSKRTFASVIGDVYAHPAPELREVVGEILEPDTKFATVYVAYPGMAEGDFIVLIWAGTRSNGTPYVHQEQYTVSRNDAENKQITFYISGEHISVLVNGLLDLWYRVSNDKASIYGVSESEHLLVKVQAIPATLPAPKVPEANDDVLDPSKVFDKVTVLVDYLGAKKGEILTIHWISPNPFASTSDWLPITTVTEGKPVPFRVDADFVTASIGLYVKVRYTLKHTTGLYSYSDTLNLMIGYLVGELPPPDVIQAEGEPSNATLDPMKALAGVDIKVGYASMDPLLDIIGLYWRGVPGSGTSEDLELPGHDSKSVLFQLAAWFVGANINKMVSVSYGVKRYGYSTHSETTSLRILAFQDPENELPRPQVPQATAGVLDLMTFTGNPDVKVKAWPHIALKQRVWLWLEGKTGSGASYPINLLEGVEITQIHLDNGLNETVLRTELLKLGHASPATVVCQVTFDGSVEQHTAINFPALPLTIRTRYDYLTPIIDKVIDARAEVPEGGTTRDKEVTLEGTATREQTVELFEEPSLSLGTALVGTDGVWRKKVSNLTEKRYRITAKALYDAVPVSSEPRTFTVDFAVTPDITSITDSKGEVEPGKITYDNSVLIEGGATPGEQVRLLDGTTPVITLDVDDKGNWNHRFNNLSVKTYSLSIEALYDVEPTTSPPRTFIVAQAVTPTISSVTDIRGDIANNGTTYYRSVTLSGKASANEQIELRDGDTPLKTIQVGADGIWTDVFDNLTLKGYSLTVKALYGSGPVSSPARVFTVAAHISPTITSVTDAAGASVADGATTYASRVTVSGKATPREEVDLYDGANRIRSVTVKPSGEWELLLDVIIKFYSITARARYEVSPISSPARTFVVAAHIGPTLTSVKASGVELPDGDSTIATSVALTGQVSPNHEVQIRDNGSPRHTVRANGTTWSTTLSVGVGGHRITAYAIATGRESNSRGFTVRSPIPPLTINTSHVSLSAWIFRMEVTPPNPPAGAFVDRGASGGVPPYRYASSNPAVAEVNSSTGRVISKGNGSAQITVWDSVNQTASYSVSTSNVYRIFGTGIFGSYPSCSQRAAQMGGRIPSLAEWQSYVNIYRGIETERRWCWAADRAGLKTQWAFYPATGAAQPIWDWAFNRQSADGFGIRAG</sequence>
<protein>
    <submittedName>
        <fullName evidence="1">Ig-like domain repeat protein</fullName>
    </submittedName>
</protein>